<dbReference type="AlphaFoldDB" id="A0A4U1D3M7"/>
<keyword evidence="1" id="KW-0812">Transmembrane</keyword>
<dbReference type="OrthoDB" id="2868470at2"/>
<comment type="caution">
    <text evidence="2">The sequence shown here is derived from an EMBL/GenBank/DDBJ whole genome shotgun (WGS) entry which is preliminary data.</text>
</comment>
<name>A0A4U1D3M7_9BACI</name>
<keyword evidence="1" id="KW-0472">Membrane</keyword>
<dbReference type="EMBL" id="SWBM01000002">
    <property type="protein sequence ID" value="TKC16995.1"/>
    <property type="molecule type" value="Genomic_DNA"/>
</dbReference>
<proteinExistence type="predicted"/>
<evidence type="ECO:0000313" key="2">
    <source>
        <dbReference type="EMBL" id="TKC16995.1"/>
    </source>
</evidence>
<protein>
    <submittedName>
        <fullName evidence="2">Uncharacterized protein</fullName>
    </submittedName>
</protein>
<gene>
    <name evidence="2" type="ORF">FA727_13130</name>
</gene>
<sequence>MKEFILTVADIVNRIHDLIMRVSQELGLNLTDKDLHIWVFGTIGIVLFFIVHMMFKKLAKYSVISISFIYTFTVLLVVVFAIEIQQKITGRGEMEFDDAVISIWGYLLFFASYLVIKVIAYYFKKFRRGK</sequence>
<accession>A0A4U1D3M7</accession>
<evidence type="ECO:0000313" key="3">
    <source>
        <dbReference type="Proteomes" id="UP000307756"/>
    </source>
</evidence>
<feature type="transmembrane region" description="Helical" evidence="1">
    <location>
        <begin position="35"/>
        <end position="55"/>
    </location>
</feature>
<keyword evidence="3" id="KW-1185">Reference proteome</keyword>
<reference evidence="2 3" key="1">
    <citation type="journal article" date="2011" name="J. Microbiol.">
        <title>Bacillus kyonggiensis sp. nov., isolated from soil of a lettuce field.</title>
        <authorList>
            <person name="Dong K."/>
            <person name="Lee S."/>
        </authorList>
    </citation>
    <scope>NUCLEOTIDE SEQUENCE [LARGE SCALE GENOMIC DNA]</scope>
    <source>
        <strain evidence="2 3">NB22</strain>
    </source>
</reference>
<evidence type="ECO:0000256" key="1">
    <source>
        <dbReference type="SAM" id="Phobius"/>
    </source>
</evidence>
<feature type="transmembrane region" description="Helical" evidence="1">
    <location>
        <begin position="102"/>
        <end position="123"/>
    </location>
</feature>
<dbReference type="Proteomes" id="UP000307756">
    <property type="component" value="Unassembled WGS sequence"/>
</dbReference>
<organism evidence="2 3">
    <name type="scientific">Robertmurraya kyonggiensis</name>
    <dbReference type="NCBI Taxonomy" id="1037680"/>
    <lineage>
        <taxon>Bacteria</taxon>
        <taxon>Bacillati</taxon>
        <taxon>Bacillota</taxon>
        <taxon>Bacilli</taxon>
        <taxon>Bacillales</taxon>
        <taxon>Bacillaceae</taxon>
        <taxon>Robertmurraya</taxon>
    </lineage>
</organism>
<feature type="transmembrane region" description="Helical" evidence="1">
    <location>
        <begin position="62"/>
        <end position="82"/>
    </location>
</feature>
<keyword evidence="1" id="KW-1133">Transmembrane helix</keyword>